<keyword evidence="3" id="KW-1185">Reference proteome</keyword>
<evidence type="ECO:0000256" key="1">
    <source>
        <dbReference type="SAM" id="Phobius"/>
    </source>
</evidence>
<feature type="transmembrane region" description="Helical" evidence="1">
    <location>
        <begin position="176"/>
        <end position="197"/>
    </location>
</feature>
<sequence length="205" mass="23197">MYTGSMILLCVIAAVYTASVSLGKEYDLQVINLLRSTRYGRRNLLCNKLLSVSFFVFITAILVRIPMLQQIGRQYPMELWNVRVQSLSSASQFTGNYTIAEYVILVFVGQFLGMMILVFTVMALSTWVKDSIITMVIAAVVFILPLILEWNGFFVVSQFSLNGILETHRLLQSSNTVKVCYAMMFIIALPCVCIWSFHKTCKGSR</sequence>
<name>A0A2Y9BCU5_9FIRM</name>
<keyword evidence="1" id="KW-0812">Transmembrane</keyword>
<dbReference type="RefSeq" id="WP_109730780.1">
    <property type="nucleotide sequence ID" value="NZ_BAAACK010000019.1"/>
</dbReference>
<proteinExistence type="predicted"/>
<evidence type="ECO:0000313" key="3">
    <source>
        <dbReference type="Proteomes" id="UP000245845"/>
    </source>
</evidence>
<reference evidence="2 3" key="1">
    <citation type="submission" date="2018-05" db="EMBL/GenBank/DDBJ databases">
        <title>The Hungate 1000. A catalogue of reference genomes from the rumen microbiome.</title>
        <authorList>
            <person name="Kelly W."/>
        </authorList>
    </citation>
    <scope>NUCLEOTIDE SEQUENCE [LARGE SCALE GENOMIC DNA]</scope>
    <source>
        <strain evidence="2 3">NLAE-zl-C242</strain>
    </source>
</reference>
<evidence type="ECO:0008006" key="4">
    <source>
        <dbReference type="Google" id="ProtNLM"/>
    </source>
</evidence>
<dbReference type="EMBL" id="QGDL01000004">
    <property type="protein sequence ID" value="PWJ30353.1"/>
    <property type="molecule type" value="Genomic_DNA"/>
</dbReference>
<feature type="transmembrane region" description="Helical" evidence="1">
    <location>
        <begin position="102"/>
        <end position="125"/>
    </location>
</feature>
<accession>A0A2Y9BCU5</accession>
<dbReference type="AlphaFoldDB" id="A0A2Y9BCU5"/>
<comment type="caution">
    <text evidence="2">The sequence shown here is derived from an EMBL/GenBank/DDBJ whole genome shotgun (WGS) entry which is preliminary data.</text>
</comment>
<feature type="transmembrane region" description="Helical" evidence="1">
    <location>
        <begin position="44"/>
        <end position="67"/>
    </location>
</feature>
<gene>
    <name evidence="2" type="ORF">A8806_104223</name>
</gene>
<keyword evidence="1" id="KW-1133">Transmembrane helix</keyword>
<protein>
    <recommendedName>
        <fullName evidence="4">ABC-2 family transporter</fullName>
    </recommendedName>
</protein>
<feature type="transmembrane region" description="Helical" evidence="1">
    <location>
        <begin position="132"/>
        <end position="156"/>
    </location>
</feature>
<keyword evidence="1" id="KW-0472">Membrane</keyword>
<organism evidence="2 3">
    <name type="scientific">Faecalicatena orotica</name>
    <dbReference type="NCBI Taxonomy" id="1544"/>
    <lineage>
        <taxon>Bacteria</taxon>
        <taxon>Bacillati</taxon>
        <taxon>Bacillota</taxon>
        <taxon>Clostridia</taxon>
        <taxon>Lachnospirales</taxon>
        <taxon>Lachnospiraceae</taxon>
        <taxon>Faecalicatena</taxon>
    </lineage>
</organism>
<dbReference type="Proteomes" id="UP000245845">
    <property type="component" value="Unassembled WGS sequence"/>
</dbReference>
<evidence type="ECO:0000313" key="2">
    <source>
        <dbReference type="EMBL" id="PWJ30353.1"/>
    </source>
</evidence>
<feature type="transmembrane region" description="Helical" evidence="1">
    <location>
        <begin position="6"/>
        <end position="23"/>
    </location>
</feature>